<keyword evidence="1" id="KW-0732">Signal</keyword>
<reference evidence="2" key="1">
    <citation type="submission" date="2021-11" db="EMBL/GenBank/DDBJ databases">
        <authorList>
            <person name="Schell T."/>
        </authorList>
    </citation>
    <scope>NUCLEOTIDE SEQUENCE</scope>
    <source>
        <strain evidence="2">M5</strain>
    </source>
</reference>
<gene>
    <name evidence="2" type="ORF">DGAL_LOCUS4226</name>
</gene>
<evidence type="ECO:0000313" key="2">
    <source>
        <dbReference type="EMBL" id="CAH0101856.1"/>
    </source>
</evidence>
<keyword evidence="3" id="KW-1185">Reference proteome</keyword>
<evidence type="ECO:0000256" key="1">
    <source>
        <dbReference type="SAM" id="SignalP"/>
    </source>
</evidence>
<protein>
    <submittedName>
        <fullName evidence="2">Uncharacterized protein</fullName>
    </submittedName>
</protein>
<organism evidence="2 3">
    <name type="scientific">Daphnia galeata</name>
    <dbReference type="NCBI Taxonomy" id="27404"/>
    <lineage>
        <taxon>Eukaryota</taxon>
        <taxon>Metazoa</taxon>
        <taxon>Ecdysozoa</taxon>
        <taxon>Arthropoda</taxon>
        <taxon>Crustacea</taxon>
        <taxon>Branchiopoda</taxon>
        <taxon>Diplostraca</taxon>
        <taxon>Cladocera</taxon>
        <taxon>Anomopoda</taxon>
        <taxon>Daphniidae</taxon>
        <taxon>Daphnia</taxon>
    </lineage>
</organism>
<feature type="signal peptide" evidence="1">
    <location>
        <begin position="1"/>
        <end position="22"/>
    </location>
</feature>
<name>A0A8J2RGX4_9CRUS</name>
<proteinExistence type="predicted"/>
<dbReference type="OrthoDB" id="6367697at2759"/>
<dbReference type="Proteomes" id="UP000789390">
    <property type="component" value="Unassembled WGS sequence"/>
</dbReference>
<feature type="chain" id="PRO_5035246089" evidence="1">
    <location>
        <begin position="23"/>
        <end position="198"/>
    </location>
</feature>
<evidence type="ECO:0000313" key="3">
    <source>
        <dbReference type="Proteomes" id="UP000789390"/>
    </source>
</evidence>
<dbReference type="AlphaFoldDB" id="A0A8J2RGX4"/>
<comment type="caution">
    <text evidence="2">The sequence shown here is derived from an EMBL/GenBank/DDBJ whole genome shotgun (WGS) entry which is preliminary data.</text>
</comment>
<accession>A0A8J2RGX4</accession>
<dbReference type="EMBL" id="CAKKLH010000068">
    <property type="protein sequence ID" value="CAH0101856.1"/>
    <property type="molecule type" value="Genomic_DNA"/>
</dbReference>
<sequence length="198" mass="22694">MRDTSAGFTFLSILAVGQVAYGQRITKYRVSTETSTATQTLLATTICAKLEVNPMPVCRRRRHLWTEIPISWSAPDQQFQIQPTELLQMESTEIPLPQFKNDQNSNFKENSHFHLISSPYAIQPSMSMPLNDFQKRIPYERITHRAKIKNKKRLFTNLLTLITLTHTKMTTEMVVTIQTRTVTISGCTPTPFPYNVCV</sequence>